<evidence type="ECO:0000259" key="2">
    <source>
        <dbReference type="PROSITE" id="PS50280"/>
    </source>
</evidence>
<dbReference type="SMART" id="SM00317">
    <property type="entry name" value="SET"/>
    <property type="match status" value="1"/>
</dbReference>
<dbReference type="InterPro" id="IPR019734">
    <property type="entry name" value="TPR_rpt"/>
</dbReference>
<dbReference type="InterPro" id="IPR053209">
    <property type="entry name" value="Gramillin-biosynth_MTr"/>
</dbReference>
<feature type="repeat" description="TPR" evidence="1">
    <location>
        <begin position="203"/>
        <end position="236"/>
    </location>
</feature>
<dbReference type="Proteomes" id="UP001149079">
    <property type="component" value="Unassembled WGS sequence"/>
</dbReference>
<evidence type="ECO:0000313" key="4">
    <source>
        <dbReference type="Proteomes" id="UP001149079"/>
    </source>
</evidence>
<dbReference type="SUPFAM" id="SSF48452">
    <property type="entry name" value="TPR-like"/>
    <property type="match status" value="1"/>
</dbReference>
<accession>A0A9W9GI03</accession>
<dbReference type="OrthoDB" id="438641at2759"/>
<name>A0A9W9GI03_9EURO</name>
<reference evidence="3" key="2">
    <citation type="journal article" date="2023" name="IMA Fungus">
        <title>Comparative genomic study of the Penicillium genus elucidates a diverse pangenome and 15 lateral gene transfer events.</title>
        <authorList>
            <person name="Petersen C."/>
            <person name="Sorensen T."/>
            <person name="Nielsen M.R."/>
            <person name="Sondergaard T.E."/>
            <person name="Sorensen J.L."/>
            <person name="Fitzpatrick D.A."/>
            <person name="Frisvad J.C."/>
            <person name="Nielsen K.L."/>
        </authorList>
    </citation>
    <scope>NUCLEOTIDE SEQUENCE</scope>
    <source>
        <strain evidence="3">IBT 22155</strain>
    </source>
</reference>
<evidence type="ECO:0000256" key="1">
    <source>
        <dbReference type="PROSITE-ProRule" id="PRU00339"/>
    </source>
</evidence>
<dbReference type="InterPro" id="IPR001214">
    <property type="entry name" value="SET_dom"/>
</dbReference>
<dbReference type="Gene3D" id="1.25.40.10">
    <property type="entry name" value="Tetratricopeptide repeat domain"/>
    <property type="match status" value="1"/>
</dbReference>
<dbReference type="PROSITE" id="PS50005">
    <property type="entry name" value="TPR"/>
    <property type="match status" value="1"/>
</dbReference>
<dbReference type="PANTHER" id="PTHR47643">
    <property type="entry name" value="TPR DOMAIN PROTEIN (AFU_ORTHOLOGUE AFUA_5G12710)"/>
    <property type="match status" value="1"/>
</dbReference>
<keyword evidence="4" id="KW-1185">Reference proteome</keyword>
<dbReference type="Pfam" id="PF00856">
    <property type="entry name" value="SET"/>
    <property type="match status" value="1"/>
</dbReference>
<dbReference type="EMBL" id="JAPQKL010000008">
    <property type="protein sequence ID" value="KAJ5120843.1"/>
    <property type="molecule type" value="Genomic_DNA"/>
</dbReference>
<gene>
    <name evidence="3" type="ORF">N7515_010231</name>
</gene>
<dbReference type="PROSITE" id="PS50280">
    <property type="entry name" value="SET"/>
    <property type="match status" value="1"/>
</dbReference>
<dbReference type="Pfam" id="PF13432">
    <property type="entry name" value="TPR_16"/>
    <property type="match status" value="1"/>
</dbReference>
<dbReference type="SUPFAM" id="SSF82199">
    <property type="entry name" value="SET domain"/>
    <property type="match status" value="1"/>
</dbReference>
<keyword evidence="1" id="KW-0802">TPR repeat</keyword>
<comment type="caution">
    <text evidence="3">The sequence shown here is derived from an EMBL/GenBank/DDBJ whole genome shotgun (WGS) entry which is preliminary data.</text>
</comment>
<evidence type="ECO:0000313" key="3">
    <source>
        <dbReference type="EMBL" id="KAJ5120843.1"/>
    </source>
</evidence>
<sequence length="747" mass="83606">MDTHDVSHVPEYLRYLQVQKQNLTNAKAVKGHPAIPKKSKDEILMQFMSRRMQLMRMETPANPVNLQASFLPHAYPPCVRPFSALKKVMIDSLCLETHHRGRYLLLRTVTPTDTLTSVMAIVEDEVGSVLMLLLYNQEQELSGAQSLREGTVLVVKEPYVKVMADGDYGIRVDHLSDVWFIPEFDDLVPLSWRERVTQADENASTWKAKGNEHFDRGDHRSAIQCYSKTLEAHPSPELLVIAQLNRALSCLKSDRFDAALRDVESVLQVSELSAKALFRKAQALYQLQRFKESCETHAILAEKFPGNTMAAHENARASARLVEQDSGKYDFRKMILEANTLQPPRLDHATYIGPVTVKQTRSHGRGLFTAEAVKAGDLLFCEKAFAHAFHKGNASGLRLLLNVDMDKATIGTQAELIELIVQKLYKNPSLLPGFVDHHGKYKSVDVLEVDSIAVVDTFLVGRIVLLNSFGCPLVSRESHIRSMKGDDTAKKANEQFHSCGFWSMASYINHSCLSNARRSFIGDMMIVRASRDLPPETEITFWYKSPMNGDPTELPVDLQHWGFKCDCTLCQDIRSLKPSVLLDRSRISADLQRLFKRPKINSRKIEDTISSLAGTYCRPASEVPRLALYSSYLSLAAFYASSGNLREAVKFGLMSLESLGFVIEGGNIPHVSDAPLVVQTWGLMNDGVVGCWMILCFAYRELASPLASQAGGYAKLSYRICVGEDGTFDQTYDRLSNRVDGLLTTAK</sequence>
<dbReference type="InterPro" id="IPR011990">
    <property type="entry name" value="TPR-like_helical_dom_sf"/>
</dbReference>
<reference evidence="3" key="1">
    <citation type="submission" date="2022-11" db="EMBL/GenBank/DDBJ databases">
        <authorList>
            <person name="Petersen C."/>
        </authorList>
    </citation>
    <scope>NUCLEOTIDE SEQUENCE</scope>
    <source>
        <strain evidence="3">IBT 22155</strain>
    </source>
</reference>
<dbReference type="InterPro" id="IPR046341">
    <property type="entry name" value="SET_dom_sf"/>
</dbReference>
<proteinExistence type="predicted"/>
<protein>
    <recommendedName>
        <fullName evidence="2">SET domain-containing protein</fullName>
    </recommendedName>
</protein>
<dbReference type="SMART" id="SM00028">
    <property type="entry name" value="TPR"/>
    <property type="match status" value="4"/>
</dbReference>
<dbReference type="PANTHER" id="PTHR47643:SF2">
    <property type="entry name" value="TPR DOMAIN PROTEIN (AFU_ORTHOLOGUE AFUA_5G12710)"/>
    <property type="match status" value="1"/>
</dbReference>
<dbReference type="GeneID" id="81410145"/>
<organism evidence="3 4">
    <name type="scientific">Penicillium bovifimosum</name>
    <dbReference type="NCBI Taxonomy" id="126998"/>
    <lineage>
        <taxon>Eukaryota</taxon>
        <taxon>Fungi</taxon>
        <taxon>Dikarya</taxon>
        <taxon>Ascomycota</taxon>
        <taxon>Pezizomycotina</taxon>
        <taxon>Eurotiomycetes</taxon>
        <taxon>Eurotiomycetidae</taxon>
        <taxon>Eurotiales</taxon>
        <taxon>Aspergillaceae</taxon>
        <taxon>Penicillium</taxon>
    </lineage>
</organism>
<feature type="domain" description="SET" evidence="2">
    <location>
        <begin position="353"/>
        <end position="544"/>
    </location>
</feature>
<dbReference type="Gene3D" id="2.170.270.10">
    <property type="entry name" value="SET domain"/>
    <property type="match status" value="1"/>
</dbReference>
<dbReference type="AlphaFoldDB" id="A0A9W9GI03"/>
<dbReference type="RefSeq" id="XP_056517347.1">
    <property type="nucleotide sequence ID" value="XM_056670974.1"/>
</dbReference>